<feature type="domain" description="Calcineurin-like phosphoesterase" evidence="4">
    <location>
        <begin position="281"/>
        <end position="486"/>
    </location>
</feature>
<evidence type="ECO:0000313" key="6">
    <source>
        <dbReference type="Proteomes" id="UP001648503"/>
    </source>
</evidence>
<name>A0ABQ8FBI6_9FUNG</name>
<dbReference type="SUPFAM" id="SSF56300">
    <property type="entry name" value="Metallo-dependent phosphatases"/>
    <property type="match status" value="1"/>
</dbReference>
<dbReference type="PANTHER" id="PTHR46546:SF4">
    <property type="entry name" value="SHEWANELLA-LIKE PROTEIN PHOSPHATASE 1"/>
    <property type="match status" value="1"/>
</dbReference>
<dbReference type="PANTHER" id="PTHR46546">
    <property type="entry name" value="SHEWANELLA-LIKE PROTEIN PHOSPHATASE 1"/>
    <property type="match status" value="1"/>
</dbReference>
<dbReference type="Gene3D" id="3.60.21.10">
    <property type="match status" value="1"/>
</dbReference>
<keyword evidence="3" id="KW-0732">Signal</keyword>
<dbReference type="Pfam" id="PF00149">
    <property type="entry name" value="Metallophos"/>
    <property type="match status" value="1"/>
</dbReference>
<dbReference type="InterPro" id="IPR004843">
    <property type="entry name" value="Calcineurin-like_PHP"/>
</dbReference>
<accession>A0ABQ8FBI6</accession>
<dbReference type="EMBL" id="JAFCIX010000310">
    <property type="protein sequence ID" value="KAH6595360.1"/>
    <property type="molecule type" value="Genomic_DNA"/>
</dbReference>
<evidence type="ECO:0000259" key="4">
    <source>
        <dbReference type="Pfam" id="PF00149"/>
    </source>
</evidence>
<dbReference type="InterPro" id="IPR029052">
    <property type="entry name" value="Metallo-depent_PP-like"/>
</dbReference>
<sequence>MRFTVAALIVSLATVFSVTAQPAPGLNPGAQLEKGEPSSNTLYNGDRADESVLEPEVPAAESSPARSNPTQRAFSKEANAAKFKAWSSANVKHKQTLKRLLEMIPDITTASDHEDQLRKMESSRKIARILKQTQSRRYAMQAIIQARNKIRKNTKVMEMGKAKVTPSSDIQDNEEILQHTTDSRLEEARLKEARREKIRLEEEARLEVIRLEDARLDEQARLEAIRLEEARLNAVRLEEAKIERARAEVIKQRQSNPNKDQLEEMFGIYSTRSSDAISERRVVAIGDLHSDFDMSVKTLQMANIIDVNFKWIAGNTIVVQTGDVTDRGDDTIKLYALLRNLADQAKEHGGRLIQLLGNHETMNMAGDLRYVSDEDIASYGGPYIRSHAFSENGGLGRYLRTLGIAAKVDDTVFFHAGLGIDVLNTLAHQELVGRNAEYISNSKLFGDHGPLWYRGFAKRDDDAFCDFVKDVLFNLKASRMVIGHTPTEDGRISNRCDGLVYIIDVGISRSVRGRIAALEIVGDHVTPLYPQSTM</sequence>
<comment type="caution">
    <text evidence="5">The sequence shown here is derived from an EMBL/GenBank/DDBJ whole genome shotgun (WGS) entry which is preliminary data.</text>
</comment>
<keyword evidence="1" id="KW-0175">Coiled coil</keyword>
<gene>
    <name evidence="5" type="ORF">BASA50_005878</name>
</gene>
<evidence type="ECO:0000313" key="5">
    <source>
        <dbReference type="EMBL" id="KAH6595360.1"/>
    </source>
</evidence>
<evidence type="ECO:0000256" key="3">
    <source>
        <dbReference type="SAM" id="SignalP"/>
    </source>
</evidence>
<feature type="chain" id="PRO_5047323222" description="Calcineurin-like phosphoesterase domain-containing protein" evidence="3">
    <location>
        <begin position="21"/>
        <end position="534"/>
    </location>
</feature>
<feature type="region of interest" description="Disordered" evidence="2">
    <location>
        <begin position="23"/>
        <end position="46"/>
    </location>
</feature>
<feature type="signal peptide" evidence="3">
    <location>
        <begin position="1"/>
        <end position="20"/>
    </location>
</feature>
<feature type="coiled-coil region" evidence="1">
    <location>
        <begin position="183"/>
        <end position="210"/>
    </location>
</feature>
<proteinExistence type="predicted"/>
<keyword evidence="6" id="KW-1185">Reference proteome</keyword>
<dbReference type="Proteomes" id="UP001648503">
    <property type="component" value="Unassembled WGS sequence"/>
</dbReference>
<evidence type="ECO:0000256" key="2">
    <source>
        <dbReference type="SAM" id="MobiDB-lite"/>
    </source>
</evidence>
<protein>
    <recommendedName>
        <fullName evidence="4">Calcineurin-like phosphoesterase domain-containing protein</fullName>
    </recommendedName>
</protein>
<organism evidence="5 6">
    <name type="scientific">Batrachochytrium salamandrivorans</name>
    <dbReference type="NCBI Taxonomy" id="1357716"/>
    <lineage>
        <taxon>Eukaryota</taxon>
        <taxon>Fungi</taxon>
        <taxon>Fungi incertae sedis</taxon>
        <taxon>Chytridiomycota</taxon>
        <taxon>Chytridiomycota incertae sedis</taxon>
        <taxon>Chytridiomycetes</taxon>
        <taxon>Rhizophydiales</taxon>
        <taxon>Rhizophydiales incertae sedis</taxon>
        <taxon>Batrachochytrium</taxon>
    </lineage>
</organism>
<reference evidence="5 6" key="1">
    <citation type="submission" date="2021-02" db="EMBL/GenBank/DDBJ databases">
        <title>Variation within the Batrachochytrium salamandrivorans European outbreak.</title>
        <authorList>
            <person name="Kelly M."/>
            <person name="Pasmans F."/>
            <person name="Shea T.P."/>
            <person name="Munoz J.F."/>
            <person name="Carranza S."/>
            <person name="Cuomo C.A."/>
            <person name="Martel A."/>
        </authorList>
    </citation>
    <scope>NUCLEOTIDE SEQUENCE [LARGE SCALE GENOMIC DNA]</scope>
    <source>
        <strain evidence="5 6">AMFP18/2</strain>
    </source>
</reference>
<evidence type="ECO:0000256" key="1">
    <source>
        <dbReference type="SAM" id="Coils"/>
    </source>
</evidence>